<name>A0A5M3WZ08_9ACTN</name>
<evidence type="ECO:0000313" key="2">
    <source>
        <dbReference type="Proteomes" id="UP000331127"/>
    </source>
</evidence>
<dbReference type="AlphaFoldDB" id="A0A5M3WZ08"/>
<evidence type="ECO:0000313" key="1">
    <source>
        <dbReference type="EMBL" id="GES13656.1"/>
    </source>
</evidence>
<keyword evidence="2" id="KW-1185">Reference proteome</keyword>
<dbReference type="EMBL" id="BLAE01000048">
    <property type="protein sequence ID" value="GES13656.1"/>
    <property type="molecule type" value="Genomic_DNA"/>
</dbReference>
<comment type="caution">
    <text evidence="1">The sequence shown here is derived from an EMBL/GenBank/DDBJ whole genome shotgun (WGS) entry which is preliminary data.</text>
</comment>
<gene>
    <name evidence="1" type="ORF">Amac_072530</name>
</gene>
<organism evidence="1 2">
    <name type="scientific">Acrocarpospora macrocephala</name>
    <dbReference type="NCBI Taxonomy" id="150177"/>
    <lineage>
        <taxon>Bacteria</taxon>
        <taxon>Bacillati</taxon>
        <taxon>Actinomycetota</taxon>
        <taxon>Actinomycetes</taxon>
        <taxon>Streptosporangiales</taxon>
        <taxon>Streptosporangiaceae</taxon>
        <taxon>Acrocarpospora</taxon>
    </lineage>
</organism>
<sequence>MTALTKLLAYNCLTGEATGSVELRGRNLICSDRALEQTVAHKADRHGWTPEQAMNGLNGHVTGYTVFLPEGARPPGPR</sequence>
<reference evidence="1 2" key="1">
    <citation type="submission" date="2019-10" db="EMBL/GenBank/DDBJ databases">
        <title>Whole genome shotgun sequence of Acrocarpospora macrocephala NBRC 16266.</title>
        <authorList>
            <person name="Ichikawa N."/>
            <person name="Kimura A."/>
            <person name="Kitahashi Y."/>
            <person name="Komaki H."/>
            <person name="Oguchi A."/>
        </authorList>
    </citation>
    <scope>NUCLEOTIDE SEQUENCE [LARGE SCALE GENOMIC DNA]</scope>
    <source>
        <strain evidence="1 2">NBRC 16266</strain>
    </source>
</reference>
<proteinExistence type="predicted"/>
<dbReference type="Proteomes" id="UP000331127">
    <property type="component" value="Unassembled WGS sequence"/>
</dbReference>
<protein>
    <submittedName>
        <fullName evidence="1">Uncharacterized protein</fullName>
    </submittedName>
</protein>
<accession>A0A5M3WZ08</accession>